<proteinExistence type="predicted"/>
<protein>
    <submittedName>
        <fullName evidence="1">Uncharacterized protein</fullName>
    </submittedName>
</protein>
<reference evidence="1 2" key="1">
    <citation type="submission" date="2016-10" db="EMBL/GenBank/DDBJ databases">
        <authorList>
            <person name="de Groot N.N."/>
        </authorList>
    </citation>
    <scope>NUCLEOTIDE SEQUENCE [LARGE SCALE GENOMIC DNA]</scope>
    <source>
        <strain evidence="1 2">Nm13</strain>
    </source>
</reference>
<organism evidence="1 2">
    <name type="scientific">Nitrosomonas ureae</name>
    <dbReference type="NCBI Taxonomy" id="44577"/>
    <lineage>
        <taxon>Bacteria</taxon>
        <taxon>Pseudomonadati</taxon>
        <taxon>Pseudomonadota</taxon>
        <taxon>Betaproteobacteria</taxon>
        <taxon>Nitrosomonadales</taxon>
        <taxon>Nitrosomonadaceae</taxon>
        <taxon>Nitrosomonas</taxon>
    </lineage>
</organism>
<name>A0A1H5TSJ5_9PROT</name>
<evidence type="ECO:0000313" key="2">
    <source>
        <dbReference type="Proteomes" id="UP000236753"/>
    </source>
</evidence>
<evidence type="ECO:0000313" key="1">
    <source>
        <dbReference type="EMBL" id="SEF65764.1"/>
    </source>
</evidence>
<accession>A0A1H5TSJ5</accession>
<dbReference type="Proteomes" id="UP000236753">
    <property type="component" value="Unassembled WGS sequence"/>
</dbReference>
<dbReference type="AlphaFoldDB" id="A0A1H5TSJ5"/>
<sequence length="31" mass="3411">MKKFIVEFIGAFSPAVAIGAPLMGLMNWELE</sequence>
<gene>
    <name evidence="1" type="ORF">SAMN05216334_105136</name>
</gene>
<dbReference type="EMBL" id="FNUX01000005">
    <property type="protein sequence ID" value="SEF65764.1"/>
    <property type="molecule type" value="Genomic_DNA"/>
</dbReference>